<comment type="caution">
    <text evidence="1">The sequence shown here is derived from an EMBL/GenBank/DDBJ whole genome shotgun (WGS) entry which is preliminary data.</text>
</comment>
<keyword evidence="2" id="KW-1185">Reference proteome</keyword>
<name>A0ACC4B1N1_POPAL</name>
<protein>
    <submittedName>
        <fullName evidence="1">Uncharacterized protein</fullName>
    </submittedName>
</protein>
<accession>A0ACC4B1N1</accession>
<dbReference type="Proteomes" id="UP000309997">
    <property type="component" value="Unassembled WGS sequence"/>
</dbReference>
<dbReference type="EMBL" id="RCHU02000014">
    <property type="protein sequence ID" value="KAL3572251.1"/>
    <property type="molecule type" value="Genomic_DNA"/>
</dbReference>
<gene>
    <name evidence="1" type="ORF">D5086_026155</name>
</gene>
<organism evidence="1 2">
    <name type="scientific">Populus alba</name>
    <name type="common">White poplar</name>
    <dbReference type="NCBI Taxonomy" id="43335"/>
    <lineage>
        <taxon>Eukaryota</taxon>
        <taxon>Viridiplantae</taxon>
        <taxon>Streptophyta</taxon>
        <taxon>Embryophyta</taxon>
        <taxon>Tracheophyta</taxon>
        <taxon>Spermatophyta</taxon>
        <taxon>Magnoliopsida</taxon>
        <taxon>eudicotyledons</taxon>
        <taxon>Gunneridae</taxon>
        <taxon>Pentapetalae</taxon>
        <taxon>rosids</taxon>
        <taxon>fabids</taxon>
        <taxon>Malpighiales</taxon>
        <taxon>Salicaceae</taxon>
        <taxon>Saliceae</taxon>
        <taxon>Populus</taxon>
    </lineage>
</organism>
<reference evidence="1 2" key="1">
    <citation type="journal article" date="2024" name="Plant Biotechnol. J.">
        <title>Genome and CRISPR/Cas9 system of a widespread forest tree (Populus alba) in the world.</title>
        <authorList>
            <person name="Liu Y.J."/>
            <person name="Jiang P.F."/>
            <person name="Han X.M."/>
            <person name="Li X.Y."/>
            <person name="Wang H.M."/>
            <person name="Wang Y.J."/>
            <person name="Wang X.X."/>
            <person name="Zeng Q.Y."/>
        </authorList>
    </citation>
    <scope>NUCLEOTIDE SEQUENCE [LARGE SCALE GENOMIC DNA]</scope>
    <source>
        <strain evidence="2">cv. PAL-ZL1</strain>
    </source>
</reference>
<sequence length="125" mass="13993">MAAAVVALSTREISSTSSALMRVFYDSTRVENSFSESIEVEVVRLLKELKLPVFLSSEYRSGAATEATVVNPGYVKIMVREFFVDFLFCYEATGARMFVSASCGLVNADLRRVKVLFIEEIRSRD</sequence>
<evidence type="ECO:0000313" key="1">
    <source>
        <dbReference type="EMBL" id="KAL3572251.1"/>
    </source>
</evidence>
<proteinExistence type="predicted"/>
<evidence type="ECO:0000313" key="2">
    <source>
        <dbReference type="Proteomes" id="UP000309997"/>
    </source>
</evidence>